<dbReference type="EMBL" id="CM044703">
    <property type="protein sequence ID" value="KAI5672277.1"/>
    <property type="molecule type" value="Genomic_DNA"/>
</dbReference>
<protein>
    <submittedName>
        <fullName evidence="1">Uncharacterized protein</fullName>
    </submittedName>
</protein>
<keyword evidence="2" id="KW-1185">Reference proteome</keyword>
<organism evidence="1 2">
    <name type="scientific">Catharanthus roseus</name>
    <name type="common">Madagascar periwinkle</name>
    <name type="synonym">Vinca rosea</name>
    <dbReference type="NCBI Taxonomy" id="4058"/>
    <lineage>
        <taxon>Eukaryota</taxon>
        <taxon>Viridiplantae</taxon>
        <taxon>Streptophyta</taxon>
        <taxon>Embryophyta</taxon>
        <taxon>Tracheophyta</taxon>
        <taxon>Spermatophyta</taxon>
        <taxon>Magnoliopsida</taxon>
        <taxon>eudicotyledons</taxon>
        <taxon>Gunneridae</taxon>
        <taxon>Pentapetalae</taxon>
        <taxon>asterids</taxon>
        <taxon>lamiids</taxon>
        <taxon>Gentianales</taxon>
        <taxon>Apocynaceae</taxon>
        <taxon>Rauvolfioideae</taxon>
        <taxon>Vinceae</taxon>
        <taxon>Catharanthinae</taxon>
        <taxon>Catharanthus</taxon>
    </lineage>
</organism>
<sequence>MITHIGRRIMLAMWRSGNVGWHIRDGPVLPVADLSSPGDDFIRWYRDITWMMEVDDMATGVIQGPPSTLTQIASFAKKVQTSIYFPVQPSRCRPREPVPDRGARGVNRGVCRLPGGGARGGCAPNPRHPGGRGHADPGRGGERSEGSGGC</sequence>
<proteinExistence type="predicted"/>
<reference evidence="2" key="1">
    <citation type="journal article" date="2023" name="Nat. Plants">
        <title>Single-cell RNA sequencing provides a high-resolution roadmap for understanding the multicellular compartmentation of specialized metabolism.</title>
        <authorList>
            <person name="Sun S."/>
            <person name="Shen X."/>
            <person name="Li Y."/>
            <person name="Li Y."/>
            <person name="Wang S."/>
            <person name="Li R."/>
            <person name="Zhang H."/>
            <person name="Shen G."/>
            <person name="Guo B."/>
            <person name="Wei J."/>
            <person name="Xu J."/>
            <person name="St-Pierre B."/>
            <person name="Chen S."/>
            <person name="Sun C."/>
        </authorList>
    </citation>
    <scope>NUCLEOTIDE SEQUENCE [LARGE SCALE GENOMIC DNA]</scope>
</reference>
<evidence type="ECO:0000313" key="1">
    <source>
        <dbReference type="EMBL" id="KAI5672277.1"/>
    </source>
</evidence>
<evidence type="ECO:0000313" key="2">
    <source>
        <dbReference type="Proteomes" id="UP001060085"/>
    </source>
</evidence>
<dbReference type="Proteomes" id="UP001060085">
    <property type="component" value="Linkage Group LG03"/>
</dbReference>
<gene>
    <name evidence="1" type="ORF">M9H77_12641</name>
</gene>
<accession>A0ACC0BHZ8</accession>
<name>A0ACC0BHZ8_CATRO</name>
<comment type="caution">
    <text evidence="1">The sequence shown here is derived from an EMBL/GenBank/DDBJ whole genome shotgun (WGS) entry which is preliminary data.</text>
</comment>